<dbReference type="STRING" id="624147.SAMN04487970_101040"/>
<evidence type="ECO:0000256" key="7">
    <source>
        <dbReference type="RuleBase" id="RU362125"/>
    </source>
</evidence>
<evidence type="ECO:0000313" key="12">
    <source>
        <dbReference type="Proteomes" id="UP000198601"/>
    </source>
</evidence>
<keyword evidence="12" id="KW-1185">Reference proteome</keyword>
<evidence type="ECO:0008006" key="13">
    <source>
        <dbReference type="Google" id="ProtNLM"/>
    </source>
</evidence>
<dbReference type="InterPro" id="IPR036250">
    <property type="entry name" value="AcylCo_DH-like_C"/>
</dbReference>
<evidence type="ECO:0000256" key="6">
    <source>
        <dbReference type="ARBA" id="ARBA00052546"/>
    </source>
</evidence>
<reference evidence="12" key="1">
    <citation type="submission" date="2016-10" db="EMBL/GenBank/DDBJ databases">
        <authorList>
            <person name="Varghese N."/>
            <person name="Submissions S."/>
        </authorList>
    </citation>
    <scope>NUCLEOTIDE SEQUENCE [LARGE SCALE GENOMIC DNA]</scope>
    <source>
        <strain evidence="12">CGMCC 1.8946</strain>
    </source>
</reference>
<dbReference type="InterPro" id="IPR037069">
    <property type="entry name" value="AcylCoA_DH/ox_N_sf"/>
</dbReference>
<name>A0A1G4QZF9_9BACL</name>
<dbReference type="Gene3D" id="1.20.140.10">
    <property type="entry name" value="Butyryl-CoA Dehydrogenase, subunit A, domain 3"/>
    <property type="match status" value="1"/>
</dbReference>
<dbReference type="FunFam" id="1.10.540.10:FF:000002">
    <property type="entry name" value="Acyl-CoA dehydrogenase FadE19"/>
    <property type="match status" value="1"/>
</dbReference>
<gene>
    <name evidence="11" type="ORF">SAMN04487970_101040</name>
</gene>
<dbReference type="Gene3D" id="1.10.540.10">
    <property type="entry name" value="Acyl-CoA dehydrogenase/oxidase, N-terminal domain"/>
    <property type="match status" value="1"/>
</dbReference>
<dbReference type="Gene3D" id="2.40.110.10">
    <property type="entry name" value="Butyryl-CoA Dehydrogenase, subunit A, domain 2"/>
    <property type="match status" value="1"/>
</dbReference>
<feature type="domain" description="Acyl-CoA oxidase/dehydrogenase middle" evidence="9">
    <location>
        <begin position="124"/>
        <end position="214"/>
    </location>
</feature>
<comment type="catalytic activity">
    <reaction evidence="6">
        <text>a 2,3-saturated acyl-CoA + A = a 2,3-dehydroacyl-CoA + AH2</text>
        <dbReference type="Rhea" id="RHEA:48608"/>
        <dbReference type="ChEBI" id="CHEBI:13193"/>
        <dbReference type="ChEBI" id="CHEBI:17499"/>
        <dbReference type="ChEBI" id="CHEBI:60015"/>
        <dbReference type="ChEBI" id="CHEBI:65111"/>
    </reaction>
</comment>
<dbReference type="RefSeq" id="WP_245719593.1">
    <property type="nucleotide sequence ID" value="NZ_FMTT01000010.1"/>
</dbReference>
<dbReference type="InterPro" id="IPR006091">
    <property type="entry name" value="Acyl-CoA_Oxase/DH_mid-dom"/>
</dbReference>
<dbReference type="EMBL" id="FMTT01000010">
    <property type="protein sequence ID" value="SCW50033.1"/>
    <property type="molecule type" value="Genomic_DNA"/>
</dbReference>
<dbReference type="AlphaFoldDB" id="A0A1G4QZF9"/>
<dbReference type="Pfam" id="PF00441">
    <property type="entry name" value="Acyl-CoA_dh_1"/>
    <property type="match status" value="1"/>
</dbReference>
<evidence type="ECO:0000256" key="2">
    <source>
        <dbReference type="ARBA" id="ARBA00009347"/>
    </source>
</evidence>
<evidence type="ECO:0000256" key="1">
    <source>
        <dbReference type="ARBA" id="ARBA00001974"/>
    </source>
</evidence>
<dbReference type="SUPFAM" id="SSF56645">
    <property type="entry name" value="Acyl-CoA dehydrogenase NM domain-like"/>
    <property type="match status" value="1"/>
</dbReference>
<comment type="similarity">
    <text evidence="2 7">Belongs to the acyl-CoA dehydrogenase family.</text>
</comment>
<feature type="domain" description="Acyl-CoA dehydrogenase/oxidase C-terminal" evidence="8">
    <location>
        <begin position="232"/>
        <end position="374"/>
    </location>
</feature>
<dbReference type="SUPFAM" id="SSF47203">
    <property type="entry name" value="Acyl-CoA dehydrogenase C-terminal domain-like"/>
    <property type="match status" value="1"/>
</dbReference>
<organism evidence="11 12">
    <name type="scientific">Paenibacillus tianmuensis</name>
    <dbReference type="NCBI Taxonomy" id="624147"/>
    <lineage>
        <taxon>Bacteria</taxon>
        <taxon>Bacillati</taxon>
        <taxon>Bacillota</taxon>
        <taxon>Bacilli</taxon>
        <taxon>Bacillales</taxon>
        <taxon>Paenibacillaceae</taxon>
        <taxon>Paenibacillus</taxon>
    </lineage>
</organism>
<dbReference type="PANTHER" id="PTHR43884">
    <property type="entry name" value="ACYL-COA DEHYDROGENASE"/>
    <property type="match status" value="1"/>
</dbReference>
<evidence type="ECO:0000256" key="3">
    <source>
        <dbReference type="ARBA" id="ARBA00022630"/>
    </source>
</evidence>
<evidence type="ECO:0000259" key="9">
    <source>
        <dbReference type="Pfam" id="PF02770"/>
    </source>
</evidence>
<dbReference type="InterPro" id="IPR009100">
    <property type="entry name" value="AcylCoA_DH/oxidase_NM_dom_sf"/>
</dbReference>
<proteinExistence type="inferred from homology"/>
<evidence type="ECO:0000313" key="11">
    <source>
        <dbReference type="EMBL" id="SCW50033.1"/>
    </source>
</evidence>
<dbReference type="Pfam" id="PF02771">
    <property type="entry name" value="Acyl-CoA_dh_N"/>
    <property type="match status" value="1"/>
</dbReference>
<accession>A0A1G4QZF9</accession>
<dbReference type="InterPro" id="IPR013786">
    <property type="entry name" value="AcylCoA_DH/ox_N"/>
</dbReference>
<dbReference type="GO" id="GO:0050660">
    <property type="term" value="F:flavin adenine dinucleotide binding"/>
    <property type="evidence" value="ECO:0007669"/>
    <property type="project" value="InterPro"/>
</dbReference>
<keyword evidence="4 7" id="KW-0274">FAD</keyword>
<dbReference type="PIRSF" id="PIRSF016578">
    <property type="entry name" value="HsaA"/>
    <property type="match status" value="1"/>
</dbReference>
<keyword evidence="3 7" id="KW-0285">Flavoprotein</keyword>
<comment type="cofactor">
    <cofactor evidence="1 7">
        <name>FAD</name>
        <dbReference type="ChEBI" id="CHEBI:57692"/>
    </cofactor>
</comment>
<sequence length="390" mass="42959">MSIQNIELTEQQKKKQEEFKHFVDSEIVPIAGSIDQEENMPRAVIDKLIARGYWGAELPPEYGGAGMDQITYGLLHEEIGRGCANLRNVMGVQGMVTSSILRWGTQEQKKKWLPRLSSGEWTAAFALTEPEVGSDAKSMHTLARSDGSEYVITGRKKWITFGQNADLFLVFAQMDGKVSAFIVERDTPGFSSLPTVGLLGFRGSMLAELILEECRVPANHVVGKTGFGLTLVANHGLTHGRYSTAWGAVGLAQACLEACLTYASERKQFNVYLKEHQLVQQMIADMVVNIMAARLLCHRVGQLRDKGDLQSIPETSVAKYFAATMASKAAKDAVQLHGANGCGPEYPVQRYMRDAKIMEIVEGSTQIQQLLIANDAFSSLNMRSLTHETV</sequence>
<dbReference type="PANTHER" id="PTHR43884:SF12">
    <property type="entry name" value="ISOVALERYL-COA DEHYDROGENASE, MITOCHONDRIAL-RELATED"/>
    <property type="match status" value="1"/>
</dbReference>
<evidence type="ECO:0000256" key="4">
    <source>
        <dbReference type="ARBA" id="ARBA00022827"/>
    </source>
</evidence>
<evidence type="ECO:0000256" key="5">
    <source>
        <dbReference type="ARBA" id="ARBA00023002"/>
    </source>
</evidence>
<keyword evidence="5 7" id="KW-0560">Oxidoreductase</keyword>
<dbReference type="FunFam" id="1.20.140.10:FF:000004">
    <property type="entry name" value="Acyl-CoA dehydrogenase FadE25"/>
    <property type="match status" value="1"/>
</dbReference>
<dbReference type="GO" id="GO:0003995">
    <property type="term" value="F:acyl-CoA dehydrogenase activity"/>
    <property type="evidence" value="ECO:0007669"/>
    <property type="project" value="TreeGrafter"/>
</dbReference>
<protein>
    <recommendedName>
        <fullName evidence="13">Acyl-CoA dehydrogenase</fullName>
    </recommendedName>
</protein>
<evidence type="ECO:0000259" key="10">
    <source>
        <dbReference type="Pfam" id="PF02771"/>
    </source>
</evidence>
<dbReference type="InterPro" id="IPR046373">
    <property type="entry name" value="Acyl-CoA_Oxase/DH_mid-dom_sf"/>
</dbReference>
<dbReference type="Pfam" id="PF02770">
    <property type="entry name" value="Acyl-CoA_dh_M"/>
    <property type="match status" value="1"/>
</dbReference>
<dbReference type="InterPro" id="IPR009075">
    <property type="entry name" value="AcylCo_DH/oxidase_C"/>
</dbReference>
<evidence type="ECO:0000259" key="8">
    <source>
        <dbReference type="Pfam" id="PF00441"/>
    </source>
</evidence>
<dbReference type="Proteomes" id="UP000198601">
    <property type="component" value="Unassembled WGS sequence"/>
</dbReference>
<feature type="domain" description="Acyl-CoA dehydrogenase/oxidase N-terminal" evidence="10">
    <location>
        <begin position="9"/>
        <end position="120"/>
    </location>
</feature>